<proteinExistence type="inferred from homology"/>
<gene>
    <name evidence="3" type="primary">bioY</name>
    <name evidence="3" type="ORF">MsAg5_01160</name>
</gene>
<feature type="transmembrane region" description="Helical" evidence="2">
    <location>
        <begin position="20"/>
        <end position="37"/>
    </location>
</feature>
<dbReference type="PIRSF" id="PIRSF016661">
    <property type="entry name" value="BioY"/>
    <property type="match status" value="1"/>
</dbReference>
<comment type="similarity">
    <text evidence="1">Belongs to the BioY family.</text>
</comment>
<comment type="subcellular location">
    <subcellularLocation>
        <location evidence="1">Cell membrane</location>
        <topology evidence="1">Multi-pass membrane protein</topology>
    </subcellularLocation>
</comment>
<evidence type="ECO:0000256" key="1">
    <source>
        <dbReference type="PIRNR" id="PIRNR016661"/>
    </source>
</evidence>
<reference evidence="3" key="1">
    <citation type="submission" date="2023-06" db="EMBL/GenBank/DDBJ databases">
        <title>Genome sequence of Methanosarcinaceae archaeon Ag5.</title>
        <authorList>
            <person name="Protasov E."/>
            <person name="Platt K."/>
            <person name="Poehlein A."/>
            <person name="Daniel R."/>
            <person name="Brune A."/>
        </authorList>
    </citation>
    <scope>NUCLEOTIDE SEQUENCE</scope>
    <source>
        <strain evidence="3">Ag5</strain>
    </source>
</reference>
<dbReference type="EMBL" id="JAWDKD010000003">
    <property type="protein sequence ID" value="MDV0446286.1"/>
    <property type="molecule type" value="Genomic_DNA"/>
</dbReference>
<keyword evidence="1" id="KW-0813">Transport</keyword>
<feature type="transmembrane region" description="Helical" evidence="2">
    <location>
        <begin position="68"/>
        <end position="85"/>
    </location>
</feature>
<dbReference type="GO" id="GO:0015225">
    <property type="term" value="F:biotin transmembrane transporter activity"/>
    <property type="evidence" value="ECO:0007669"/>
    <property type="project" value="UniProtKB-UniRule"/>
</dbReference>
<comment type="caution">
    <text evidence="3">The sequence shown here is derived from an EMBL/GenBank/DDBJ whole genome shotgun (WGS) entry which is preliminary data.</text>
</comment>
<dbReference type="Gene3D" id="1.10.1760.20">
    <property type="match status" value="1"/>
</dbReference>
<feature type="transmembrane region" description="Helical" evidence="2">
    <location>
        <begin position="161"/>
        <end position="182"/>
    </location>
</feature>
<dbReference type="PANTHER" id="PTHR34295">
    <property type="entry name" value="BIOTIN TRANSPORTER BIOY"/>
    <property type="match status" value="1"/>
</dbReference>
<dbReference type="RefSeq" id="WP_338098670.1">
    <property type="nucleotide sequence ID" value="NZ_JAWDKD010000003.1"/>
</dbReference>
<dbReference type="AlphaFoldDB" id="A0AAE4MI47"/>
<evidence type="ECO:0000313" key="3">
    <source>
        <dbReference type="EMBL" id="MDV0446286.1"/>
    </source>
</evidence>
<evidence type="ECO:0000313" key="4">
    <source>
        <dbReference type="Proteomes" id="UP001271789"/>
    </source>
</evidence>
<dbReference type="PANTHER" id="PTHR34295:SF1">
    <property type="entry name" value="BIOTIN TRANSPORTER BIOY"/>
    <property type="match status" value="1"/>
</dbReference>
<sequence length="198" mass="21279">MGEEMENSTEDVHLKITKMVLAALFAALMAVGAYISIPITPLSMVPITLQTFFIFLAPLVIGKKWGTISVFVYVLVGLIGFPVFSNGQGGFGVLFGPTGGYIFSFVFVAYMIGWMYEKSSKKPLPAFLIVFLGCLINLICGSVYMSFAAHMPMPLAFLSGFLPFVVGGAIKAAATVLAATAINKKLEQQRVNSNEGDL</sequence>
<feature type="transmembrane region" description="Helical" evidence="2">
    <location>
        <begin position="91"/>
        <end position="112"/>
    </location>
</feature>
<name>A0AAE4MI47_9EURY</name>
<dbReference type="Proteomes" id="UP001271789">
    <property type="component" value="Unassembled WGS sequence"/>
</dbReference>
<dbReference type="InterPro" id="IPR003784">
    <property type="entry name" value="BioY"/>
</dbReference>
<keyword evidence="1" id="KW-1003">Cell membrane</keyword>
<feature type="transmembrane region" description="Helical" evidence="2">
    <location>
        <begin position="43"/>
        <end position="61"/>
    </location>
</feature>
<feature type="transmembrane region" description="Helical" evidence="2">
    <location>
        <begin position="124"/>
        <end position="149"/>
    </location>
</feature>
<evidence type="ECO:0000256" key="2">
    <source>
        <dbReference type="SAM" id="Phobius"/>
    </source>
</evidence>
<keyword evidence="2" id="KW-0812">Transmembrane</keyword>
<protein>
    <submittedName>
        <fullName evidence="3">Biotin transporter BioY</fullName>
    </submittedName>
</protein>
<accession>A0AAE4MI47</accession>
<dbReference type="GO" id="GO:0005886">
    <property type="term" value="C:plasma membrane"/>
    <property type="evidence" value="ECO:0007669"/>
    <property type="project" value="UniProtKB-SubCell"/>
</dbReference>
<dbReference type="Pfam" id="PF02632">
    <property type="entry name" value="BioY"/>
    <property type="match status" value="1"/>
</dbReference>
<keyword evidence="4" id="KW-1185">Reference proteome</keyword>
<organism evidence="3 4">
    <name type="scientific">Methanolapillus africanus</name>
    <dbReference type="NCBI Taxonomy" id="3028297"/>
    <lineage>
        <taxon>Archaea</taxon>
        <taxon>Methanobacteriati</taxon>
        <taxon>Methanobacteriota</taxon>
        <taxon>Stenosarchaea group</taxon>
        <taxon>Methanomicrobia</taxon>
        <taxon>Methanosarcinales</taxon>
        <taxon>Methanosarcinaceae</taxon>
        <taxon>Methanolapillus</taxon>
    </lineage>
</organism>
<keyword evidence="1 2" id="KW-0472">Membrane</keyword>
<keyword evidence="2" id="KW-1133">Transmembrane helix</keyword>